<dbReference type="EMBL" id="MLFT02000001">
    <property type="protein sequence ID" value="PHT58537.1"/>
    <property type="molecule type" value="Genomic_DNA"/>
</dbReference>
<dbReference type="STRING" id="33114.A0A2G2XM26"/>
<dbReference type="Proteomes" id="UP000224567">
    <property type="component" value="Unassembled WGS sequence"/>
</dbReference>
<organism evidence="1 2">
    <name type="scientific">Capsicum baccatum</name>
    <name type="common">Peruvian pepper</name>
    <dbReference type="NCBI Taxonomy" id="33114"/>
    <lineage>
        <taxon>Eukaryota</taxon>
        <taxon>Viridiplantae</taxon>
        <taxon>Streptophyta</taxon>
        <taxon>Embryophyta</taxon>
        <taxon>Tracheophyta</taxon>
        <taxon>Spermatophyta</taxon>
        <taxon>Magnoliopsida</taxon>
        <taxon>eudicotyledons</taxon>
        <taxon>Gunneridae</taxon>
        <taxon>Pentapetalae</taxon>
        <taxon>asterids</taxon>
        <taxon>lamiids</taxon>
        <taxon>Solanales</taxon>
        <taxon>Solanaceae</taxon>
        <taxon>Solanoideae</taxon>
        <taxon>Capsiceae</taxon>
        <taxon>Capsicum</taxon>
    </lineage>
</organism>
<evidence type="ECO:0000313" key="1">
    <source>
        <dbReference type="EMBL" id="PHT58537.1"/>
    </source>
</evidence>
<accession>A0A2G2XM26</accession>
<proteinExistence type="predicted"/>
<evidence type="ECO:0008006" key="3">
    <source>
        <dbReference type="Google" id="ProtNLM"/>
    </source>
</evidence>
<evidence type="ECO:0000313" key="2">
    <source>
        <dbReference type="Proteomes" id="UP000224567"/>
    </source>
</evidence>
<reference evidence="2" key="2">
    <citation type="journal article" date="2017" name="J. Anim. Genet.">
        <title>Multiple reference genome sequences of hot pepper reveal the massive evolution of plant disease resistance genes by retroduplication.</title>
        <authorList>
            <person name="Kim S."/>
            <person name="Park J."/>
            <person name="Yeom S.-I."/>
            <person name="Kim Y.-M."/>
            <person name="Seo E."/>
            <person name="Kim K.-T."/>
            <person name="Kim M.-S."/>
            <person name="Lee J.M."/>
            <person name="Cheong K."/>
            <person name="Shin H.-S."/>
            <person name="Kim S.-B."/>
            <person name="Han K."/>
            <person name="Lee J."/>
            <person name="Park M."/>
            <person name="Lee H.-A."/>
            <person name="Lee H.-Y."/>
            <person name="Lee Y."/>
            <person name="Oh S."/>
            <person name="Lee J.H."/>
            <person name="Choi E."/>
            <person name="Choi E."/>
            <person name="Lee S.E."/>
            <person name="Jeon J."/>
            <person name="Kim H."/>
            <person name="Choi G."/>
            <person name="Song H."/>
            <person name="Lee J."/>
            <person name="Lee S.-C."/>
            <person name="Kwon J.-K."/>
            <person name="Lee H.-Y."/>
            <person name="Koo N."/>
            <person name="Hong Y."/>
            <person name="Kim R.W."/>
            <person name="Kang W.-H."/>
            <person name="Huh J.H."/>
            <person name="Kang B.-C."/>
            <person name="Yang T.-J."/>
            <person name="Lee Y.-H."/>
            <person name="Bennetzen J.L."/>
            <person name="Choi D."/>
        </authorList>
    </citation>
    <scope>NUCLEOTIDE SEQUENCE [LARGE SCALE GENOMIC DNA]</scope>
    <source>
        <strain evidence="2">cv. PBC81</strain>
    </source>
</reference>
<dbReference type="AlphaFoldDB" id="A0A2G2XM26"/>
<name>A0A2G2XM26_CAPBA</name>
<reference evidence="1 2" key="1">
    <citation type="journal article" date="2017" name="Genome Biol.">
        <title>New reference genome sequences of hot pepper reveal the massive evolution of plant disease-resistance genes by retroduplication.</title>
        <authorList>
            <person name="Kim S."/>
            <person name="Park J."/>
            <person name="Yeom S.I."/>
            <person name="Kim Y.M."/>
            <person name="Seo E."/>
            <person name="Kim K.T."/>
            <person name="Kim M.S."/>
            <person name="Lee J.M."/>
            <person name="Cheong K."/>
            <person name="Shin H.S."/>
            <person name="Kim S.B."/>
            <person name="Han K."/>
            <person name="Lee J."/>
            <person name="Park M."/>
            <person name="Lee H.A."/>
            <person name="Lee H.Y."/>
            <person name="Lee Y."/>
            <person name="Oh S."/>
            <person name="Lee J.H."/>
            <person name="Choi E."/>
            <person name="Choi E."/>
            <person name="Lee S.E."/>
            <person name="Jeon J."/>
            <person name="Kim H."/>
            <person name="Choi G."/>
            <person name="Song H."/>
            <person name="Lee J."/>
            <person name="Lee S.C."/>
            <person name="Kwon J.K."/>
            <person name="Lee H.Y."/>
            <person name="Koo N."/>
            <person name="Hong Y."/>
            <person name="Kim R.W."/>
            <person name="Kang W.H."/>
            <person name="Huh J.H."/>
            <person name="Kang B.C."/>
            <person name="Yang T.J."/>
            <person name="Lee Y.H."/>
            <person name="Bennetzen J.L."/>
            <person name="Choi D."/>
        </authorList>
    </citation>
    <scope>NUCLEOTIDE SEQUENCE [LARGE SCALE GENOMIC DNA]</scope>
    <source>
        <strain evidence="2">cv. PBC81</strain>
    </source>
</reference>
<protein>
    <recommendedName>
        <fullName evidence="3">BED-type domain-containing protein</fullName>
    </recommendedName>
</protein>
<dbReference type="OrthoDB" id="1937290at2759"/>
<dbReference type="PANTHER" id="PTHR32166">
    <property type="entry name" value="OSJNBA0013A04.12 PROTEIN"/>
    <property type="match status" value="1"/>
</dbReference>
<sequence length="227" mass="25241">MEASTTKGKSILRPTKSVGFDFDDKPLSNHVQILMVAPNGSGNRIWSCNFCNKRVTGSYSKVKAHLLKLFGHGVAICKEISNEVCPTLKMENEEAEKKKSMVQLDARKKADYVSLPQVSDLSQQKKQKGSTGGALEKSFSIANRNIADKLAARMFYASGLSFNLATSPYFKKYSEFLAANPIPGYIPPTYNRLRTTLLAQEKTNINIKLQPIRDKWKRKGLSICSDG</sequence>
<dbReference type="PANTHER" id="PTHR32166:SF81">
    <property type="entry name" value="OS06G0658400 PROTEIN"/>
    <property type="match status" value="1"/>
</dbReference>
<keyword evidence="2" id="KW-1185">Reference proteome</keyword>
<comment type="caution">
    <text evidence="1">The sequence shown here is derived from an EMBL/GenBank/DDBJ whole genome shotgun (WGS) entry which is preliminary data.</text>
</comment>
<gene>
    <name evidence="1" type="ORF">CQW23_00900</name>
</gene>